<dbReference type="InterPro" id="IPR036942">
    <property type="entry name" value="Beta-barrel_TonB_sf"/>
</dbReference>
<dbReference type="Proteomes" id="UP000309561">
    <property type="component" value="Unassembled WGS sequence"/>
</dbReference>
<reference evidence="13 14" key="1">
    <citation type="submission" date="2019-04" db="EMBL/GenBank/DDBJ databases">
        <title>Sulfurimonas crateris sp. nov. a facultative anaerobic sulfur-oxidizing chemolithautotrophic bacterium isolated from a terrestrial mud vulcano.</title>
        <authorList>
            <person name="Ratnikova N.M."/>
            <person name="Slobodkin A.I."/>
            <person name="Merkel A.Y."/>
            <person name="Novikov A."/>
            <person name="Bonch-Osmolovskaya E.A."/>
            <person name="Slobodkina G.B."/>
        </authorList>
    </citation>
    <scope>NUCLEOTIDE SEQUENCE [LARGE SCALE GENOMIC DNA]</scope>
    <source>
        <strain evidence="13 14">SN118</strain>
    </source>
</reference>
<dbReference type="GO" id="GO:0009279">
    <property type="term" value="C:cell outer membrane"/>
    <property type="evidence" value="ECO:0007669"/>
    <property type="project" value="UniProtKB-SubCell"/>
</dbReference>
<evidence type="ECO:0000313" key="14">
    <source>
        <dbReference type="Proteomes" id="UP000309561"/>
    </source>
</evidence>
<evidence type="ECO:0000259" key="11">
    <source>
        <dbReference type="Pfam" id="PF00593"/>
    </source>
</evidence>
<evidence type="ECO:0000313" key="13">
    <source>
        <dbReference type="EMBL" id="TKI70403.1"/>
    </source>
</evidence>
<evidence type="ECO:0000256" key="4">
    <source>
        <dbReference type="ARBA" id="ARBA00022692"/>
    </source>
</evidence>
<feature type="chain" id="PRO_5020935089" evidence="10">
    <location>
        <begin position="21"/>
        <end position="783"/>
    </location>
</feature>
<dbReference type="Pfam" id="PF00593">
    <property type="entry name" value="TonB_dep_Rec_b-barrel"/>
    <property type="match status" value="1"/>
</dbReference>
<proteinExistence type="inferred from homology"/>
<dbReference type="InterPro" id="IPR012910">
    <property type="entry name" value="Plug_dom"/>
</dbReference>
<evidence type="ECO:0000256" key="9">
    <source>
        <dbReference type="RuleBase" id="RU003357"/>
    </source>
</evidence>
<feature type="signal peptide" evidence="10">
    <location>
        <begin position="1"/>
        <end position="20"/>
    </location>
</feature>
<evidence type="ECO:0000259" key="12">
    <source>
        <dbReference type="Pfam" id="PF07715"/>
    </source>
</evidence>
<evidence type="ECO:0000256" key="5">
    <source>
        <dbReference type="ARBA" id="ARBA00023077"/>
    </source>
</evidence>
<dbReference type="Gene3D" id="2.40.170.20">
    <property type="entry name" value="TonB-dependent receptor, beta-barrel domain"/>
    <property type="match status" value="1"/>
</dbReference>
<gene>
    <name evidence="13" type="ORF">FCU45_03720</name>
</gene>
<evidence type="ECO:0000256" key="10">
    <source>
        <dbReference type="SAM" id="SignalP"/>
    </source>
</evidence>
<dbReference type="OrthoDB" id="5389752at2"/>
<dbReference type="InterPro" id="IPR037066">
    <property type="entry name" value="Plug_dom_sf"/>
</dbReference>
<keyword evidence="10" id="KW-0732">Signal</keyword>
<feature type="domain" description="TonB-dependent receptor-like beta-barrel" evidence="11">
    <location>
        <begin position="298"/>
        <end position="738"/>
    </location>
</feature>
<sequence>MIRILLLLFSLLFSQMQALANSDSLFDKSLEELLDLETETKADVGSRSGKRDMTFSEVPIDVITSEQIRQSGATELTRVLSRFIPGFNAPRSSITDGTDHVKTFTLRGLDPDQVLVLINGKRMHQSSLTHTNGTIGRGTSNVDLNTIPLVSIDRIEFLRDSAAAQYGSDAIAGVINIILKGFAYESEANLRYGETSKGDGALKQSDFFYSIPLEYDGFFNISGEIRDRASTNRAGADSRDNYIVNTHYGDPDTLDKILAINGEVVMKNGNIVYMHGLYNKRESEAGAFYRLEGDAANNINIYPDGFLPMIAPKIEDYSFTIGSKGVMGRDLSWDASYTRGYNDFHFFVYNTHNDSLGESSPTSFDSGGTKYTQDILNLDFSTKVKELTVAFGAEFKMENYRIYSGEEGSYILGSASTLAGAQGFPGFQPQNETDKSRKNGALYLDLKYNSTKDLTFGAASRYEKNSDFGATWDQKISATYKPTQSTMLRSSASTGFRAPSLTQSYYTHTVMATSGIDIVQKGTFATDHPLSVALGATPLDAEKSTHFSAGLVYAPTSDFSLSLDYFYTKIDDRIMLSRNISFDEDASLTPIFNLYGVQQARYFTNALDTETDGFDLRMSYKHQFKNSSNLKTGLSYHRNSTKVVGAKDSFLTSGIIGATSLAEAKAVIEKSQPNDDLKIWAQYFLKNYAFALNLNRYGSYEHLFAGETNKFGAKWTTDAEISYEISKKLNFAIGAENLFDVYPDKWSDTYNPLIGEDSIIQYSQYSPFGVNGAFYYVRVGVKF</sequence>
<keyword evidence="7 8" id="KW-0998">Cell outer membrane</keyword>
<keyword evidence="14" id="KW-1185">Reference proteome</keyword>
<dbReference type="RefSeq" id="WP_137012412.1">
    <property type="nucleotide sequence ID" value="NZ_SZPX01000002.1"/>
</dbReference>
<accession>A0A4V5TM49</accession>
<keyword evidence="6 8" id="KW-0472">Membrane</keyword>
<dbReference type="InterPro" id="IPR000531">
    <property type="entry name" value="Beta-barrel_TonB"/>
</dbReference>
<keyword evidence="2 8" id="KW-0813">Transport</keyword>
<dbReference type="AlphaFoldDB" id="A0A4V5TM49"/>
<keyword evidence="4 8" id="KW-0812">Transmembrane</keyword>
<dbReference type="EMBL" id="SZPX01000002">
    <property type="protein sequence ID" value="TKI70403.1"/>
    <property type="molecule type" value="Genomic_DNA"/>
</dbReference>
<evidence type="ECO:0000256" key="8">
    <source>
        <dbReference type="PROSITE-ProRule" id="PRU01360"/>
    </source>
</evidence>
<dbReference type="PROSITE" id="PS52016">
    <property type="entry name" value="TONB_DEPENDENT_REC_3"/>
    <property type="match status" value="1"/>
</dbReference>
<evidence type="ECO:0000256" key="7">
    <source>
        <dbReference type="ARBA" id="ARBA00023237"/>
    </source>
</evidence>
<feature type="domain" description="TonB-dependent receptor plug" evidence="12">
    <location>
        <begin position="58"/>
        <end position="174"/>
    </location>
</feature>
<protein>
    <submittedName>
        <fullName evidence="13">TonB-dependent receptor</fullName>
    </submittedName>
</protein>
<organism evidence="13 14">
    <name type="scientific">Sulfurimonas crateris</name>
    <dbReference type="NCBI Taxonomy" id="2574727"/>
    <lineage>
        <taxon>Bacteria</taxon>
        <taxon>Pseudomonadati</taxon>
        <taxon>Campylobacterota</taxon>
        <taxon>Epsilonproteobacteria</taxon>
        <taxon>Campylobacterales</taxon>
        <taxon>Sulfurimonadaceae</taxon>
        <taxon>Sulfurimonas</taxon>
    </lineage>
</organism>
<name>A0A4V5TM49_9BACT</name>
<keyword evidence="5 9" id="KW-0798">TonB box</keyword>
<evidence type="ECO:0000256" key="1">
    <source>
        <dbReference type="ARBA" id="ARBA00004571"/>
    </source>
</evidence>
<dbReference type="CDD" id="cd01347">
    <property type="entry name" value="ligand_gated_channel"/>
    <property type="match status" value="1"/>
</dbReference>
<keyword evidence="13" id="KW-0675">Receptor</keyword>
<comment type="caution">
    <text evidence="13">The sequence shown here is derived from an EMBL/GenBank/DDBJ whole genome shotgun (WGS) entry which is preliminary data.</text>
</comment>
<dbReference type="PANTHER" id="PTHR47234">
    <property type="match status" value="1"/>
</dbReference>
<evidence type="ECO:0000256" key="2">
    <source>
        <dbReference type="ARBA" id="ARBA00022448"/>
    </source>
</evidence>
<dbReference type="Pfam" id="PF07715">
    <property type="entry name" value="Plug"/>
    <property type="match status" value="1"/>
</dbReference>
<dbReference type="SUPFAM" id="SSF56935">
    <property type="entry name" value="Porins"/>
    <property type="match status" value="1"/>
</dbReference>
<evidence type="ECO:0000256" key="3">
    <source>
        <dbReference type="ARBA" id="ARBA00022452"/>
    </source>
</evidence>
<dbReference type="Gene3D" id="2.170.130.10">
    <property type="entry name" value="TonB-dependent receptor, plug domain"/>
    <property type="match status" value="1"/>
</dbReference>
<evidence type="ECO:0000256" key="6">
    <source>
        <dbReference type="ARBA" id="ARBA00023136"/>
    </source>
</evidence>
<dbReference type="InterPro" id="IPR039426">
    <property type="entry name" value="TonB-dep_rcpt-like"/>
</dbReference>
<keyword evidence="3 8" id="KW-1134">Transmembrane beta strand</keyword>
<comment type="similarity">
    <text evidence="8 9">Belongs to the TonB-dependent receptor family.</text>
</comment>
<dbReference type="PANTHER" id="PTHR47234:SF3">
    <property type="entry name" value="SECRETIN_TONB SHORT N-TERMINAL DOMAIN-CONTAINING PROTEIN"/>
    <property type="match status" value="1"/>
</dbReference>
<comment type="subcellular location">
    <subcellularLocation>
        <location evidence="1 8">Cell outer membrane</location>
        <topology evidence="1 8">Multi-pass membrane protein</topology>
    </subcellularLocation>
</comment>